<dbReference type="InterPro" id="IPR036890">
    <property type="entry name" value="HATPase_C_sf"/>
</dbReference>
<dbReference type="EC" id="2.7.13.3" evidence="2"/>
<evidence type="ECO:0000313" key="10">
    <source>
        <dbReference type="EMBL" id="ACC80440.1"/>
    </source>
</evidence>
<dbReference type="EnsemblBacteria" id="ACC80440">
    <property type="protein sequence ID" value="ACC80440"/>
    <property type="gene ID" value="Npun_R1778"/>
</dbReference>
<dbReference type="Gene3D" id="3.30.565.10">
    <property type="entry name" value="Histidine kinase-like ATPase, C-terminal domain"/>
    <property type="match status" value="1"/>
</dbReference>
<dbReference type="Pfam" id="PF18719">
    <property type="entry name" value="ArlS_N"/>
    <property type="match status" value="1"/>
</dbReference>
<dbReference type="AlphaFoldDB" id="B2J2K9"/>
<keyword evidence="8" id="KW-0472">Membrane</keyword>
<comment type="function">
    <text evidence="7">Photoreceptor which exists in two forms that are reversibly interconvertible by light: the R form that absorbs maximally in the red region of the spectrum and the FR form that absorbs maximally in the far-red region.</text>
</comment>
<dbReference type="SUPFAM" id="SSF55874">
    <property type="entry name" value="ATPase domain of HSP90 chaperone/DNA topoisomerase II/histidine kinase"/>
    <property type="match status" value="1"/>
</dbReference>
<dbReference type="KEGG" id="npu:Npun_R1778"/>
<dbReference type="Proteomes" id="UP000001191">
    <property type="component" value="Chromosome"/>
</dbReference>
<dbReference type="InterPro" id="IPR041610">
    <property type="entry name" value="ArlS_N"/>
</dbReference>
<keyword evidence="8" id="KW-1133">Transmembrane helix</keyword>
<name>B2J2K9_NOSP7</name>
<reference evidence="10 11" key="2">
    <citation type="journal article" date="2013" name="Plant Physiol.">
        <title>A Nostoc punctiforme Sugar Transporter Necessary to Establish a Cyanobacterium-Plant Symbiosis.</title>
        <authorList>
            <person name="Ekman M."/>
            <person name="Picossi S."/>
            <person name="Campbell E.L."/>
            <person name="Meeks J.C."/>
            <person name="Flores E."/>
        </authorList>
    </citation>
    <scope>NUCLEOTIDE SEQUENCE [LARGE SCALE GENOMIC DNA]</scope>
    <source>
        <strain evidence="11">ATCC 29133 / PCC 73102</strain>
    </source>
</reference>
<sequence length="451" mass="50434">MERNPIFHQTRFRLAVWYSLVMGGILGLSGLGVYSVVAHAYHETIDQGLQSVANALHKGIESAWQQPGQLQSLAKEFSLELCVDQKNCLPKTAVIKQSIKEASNQVNYYIRLLDSSGKVFASTGIQFDKLPIISLSQHWQIITDSSGTRYRQITLPVYTQNQLSGYLQVARSLTDLDQHLAYLRLTLVLGLPISMIFVALSSWWLAGRAMQPVYYSYQQMQQFTADAAHEFRTPLAAMHSTIEAAIKLQQEPKSSNGILDVLKRQNRRLSQLVGDLLLLTKIDQKQLTEEYHPCCLNDLISDLVEELAFLAIETKVSLSKQALFAKKLYVMGNEEQLYRLISNLIVNAIQATPSGGKVTVFLEDSERYAVIKVQDTGIGIALEHQKRIFDRFYRVDSDAYDGLRLRSRSSGGSGLGLAIAIAIVQAHKGSIHVQSQPKLGSTFTVRLPHKI</sequence>
<evidence type="ECO:0000256" key="2">
    <source>
        <dbReference type="ARBA" id="ARBA00012438"/>
    </source>
</evidence>
<dbReference type="PROSITE" id="PS50109">
    <property type="entry name" value="HIS_KIN"/>
    <property type="match status" value="1"/>
</dbReference>
<dbReference type="RefSeq" id="WP_012408458.1">
    <property type="nucleotide sequence ID" value="NC_010628.1"/>
</dbReference>
<dbReference type="PANTHER" id="PTHR45453:SF1">
    <property type="entry name" value="PHOSPHATE REGULON SENSOR PROTEIN PHOR"/>
    <property type="match status" value="1"/>
</dbReference>
<dbReference type="SMART" id="SM00387">
    <property type="entry name" value="HATPase_c"/>
    <property type="match status" value="1"/>
</dbReference>
<comment type="catalytic activity">
    <reaction evidence="1">
        <text>ATP + protein L-histidine = ADP + protein N-phospho-L-histidine.</text>
        <dbReference type="EC" id="2.7.13.3"/>
    </reaction>
</comment>
<dbReference type="eggNOG" id="COG5002">
    <property type="taxonomic scope" value="Bacteria"/>
</dbReference>
<evidence type="ECO:0000256" key="7">
    <source>
        <dbReference type="ARBA" id="ARBA00055745"/>
    </source>
</evidence>
<dbReference type="InterPro" id="IPR050351">
    <property type="entry name" value="BphY/WalK/GraS-like"/>
</dbReference>
<dbReference type="GO" id="GO:0005886">
    <property type="term" value="C:plasma membrane"/>
    <property type="evidence" value="ECO:0007669"/>
    <property type="project" value="TreeGrafter"/>
</dbReference>
<dbReference type="InterPro" id="IPR005467">
    <property type="entry name" value="His_kinase_dom"/>
</dbReference>
<evidence type="ECO:0000256" key="5">
    <source>
        <dbReference type="ARBA" id="ARBA00022777"/>
    </source>
</evidence>
<dbReference type="InterPro" id="IPR004358">
    <property type="entry name" value="Sig_transdc_His_kin-like_C"/>
</dbReference>
<dbReference type="InterPro" id="IPR003594">
    <property type="entry name" value="HATPase_dom"/>
</dbReference>
<dbReference type="CDD" id="cd00082">
    <property type="entry name" value="HisKA"/>
    <property type="match status" value="1"/>
</dbReference>
<feature type="domain" description="Histidine kinase" evidence="9">
    <location>
        <begin position="226"/>
        <end position="451"/>
    </location>
</feature>
<keyword evidence="4" id="KW-0808">Transferase</keyword>
<keyword evidence="8" id="KW-0812">Transmembrane</keyword>
<dbReference type="CDD" id="cd00075">
    <property type="entry name" value="HATPase"/>
    <property type="match status" value="1"/>
</dbReference>
<dbReference type="HOGENOM" id="CLU_000445_89_6_3"/>
<protein>
    <recommendedName>
        <fullName evidence="2">histidine kinase</fullName>
        <ecNumber evidence="2">2.7.13.3</ecNumber>
    </recommendedName>
</protein>
<dbReference type="PhylomeDB" id="B2J2K9"/>
<dbReference type="InterPro" id="IPR036097">
    <property type="entry name" value="HisK_dim/P_sf"/>
</dbReference>
<dbReference type="InterPro" id="IPR003661">
    <property type="entry name" value="HisK_dim/P_dom"/>
</dbReference>
<organism evidence="10 11">
    <name type="scientific">Nostoc punctiforme (strain ATCC 29133 / PCC 73102)</name>
    <dbReference type="NCBI Taxonomy" id="63737"/>
    <lineage>
        <taxon>Bacteria</taxon>
        <taxon>Bacillati</taxon>
        <taxon>Cyanobacteriota</taxon>
        <taxon>Cyanophyceae</taxon>
        <taxon>Nostocales</taxon>
        <taxon>Nostocaceae</taxon>
        <taxon>Nostoc</taxon>
    </lineage>
</organism>
<proteinExistence type="predicted"/>
<evidence type="ECO:0000256" key="8">
    <source>
        <dbReference type="SAM" id="Phobius"/>
    </source>
</evidence>
<dbReference type="GO" id="GO:0004721">
    <property type="term" value="F:phosphoprotein phosphatase activity"/>
    <property type="evidence" value="ECO:0007669"/>
    <property type="project" value="TreeGrafter"/>
</dbReference>
<evidence type="ECO:0000256" key="4">
    <source>
        <dbReference type="ARBA" id="ARBA00022679"/>
    </source>
</evidence>
<reference evidence="11" key="1">
    <citation type="submission" date="2008-04" db="EMBL/GenBank/DDBJ databases">
        <title>Complete sequence of chromosome of Nostoc punctiforme ATCC 29133.</title>
        <authorList>
            <consortium name="US DOE Joint Genome Institute"/>
            <person name="Copeland A."/>
            <person name="Lucas S."/>
            <person name="Lapidus A."/>
            <person name="Glavina del Rio T."/>
            <person name="Dalin E."/>
            <person name="Tice H."/>
            <person name="Pitluck S."/>
            <person name="Chain P."/>
            <person name="Malfatti S."/>
            <person name="Shin M."/>
            <person name="Vergez L."/>
            <person name="Schmutz J."/>
            <person name="Larimer F."/>
            <person name="Land M."/>
            <person name="Hauser L."/>
            <person name="Kyrpides N."/>
            <person name="Kim E."/>
            <person name="Meeks J.C."/>
            <person name="Elhai J."/>
            <person name="Campbell E.L."/>
            <person name="Thiel T."/>
            <person name="Longmire J."/>
            <person name="Potts M."/>
            <person name="Atlas R."/>
        </authorList>
    </citation>
    <scope>NUCLEOTIDE SEQUENCE [LARGE SCALE GENOMIC DNA]</scope>
    <source>
        <strain evidence="11">ATCC 29133 / PCC 73102</strain>
    </source>
</reference>
<keyword evidence="6" id="KW-0902">Two-component regulatory system</keyword>
<keyword evidence="11" id="KW-1185">Reference proteome</keyword>
<dbReference type="SMART" id="SM00388">
    <property type="entry name" value="HisKA"/>
    <property type="match status" value="1"/>
</dbReference>
<dbReference type="Pfam" id="PF02518">
    <property type="entry name" value="HATPase_c"/>
    <property type="match status" value="1"/>
</dbReference>
<keyword evidence="3" id="KW-0597">Phosphoprotein</keyword>
<dbReference type="FunFam" id="3.30.565.10:FF:000006">
    <property type="entry name" value="Sensor histidine kinase WalK"/>
    <property type="match status" value="1"/>
</dbReference>
<dbReference type="GO" id="GO:0016036">
    <property type="term" value="P:cellular response to phosphate starvation"/>
    <property type="evidence" value="ECO:0007669"/>
    <property type="project" value="TreeGrafter"/>
</dbReference>
<dbReference type="PANTHER" id="PTHR45453">
    <property type="entry name" value="PHOSPHATE REGULON SENSOR PROTEIN PHOR"/>
    <property type="match status" value="1"/>
</dbReference>
<dbReference type="PRINTS" id="PR00344">
    <property type="entry name" value="BCTRLSENSOR"/>
</dbReference>
<evidence type="ECO:0000256" key="1">
    <source>
        <dbReference type="ARBA" id="ARBA00000085"/>
    </source>
</evidence>
<dbReference type="OrthoDB" id="417111at2"/>
<feature type="transmembrane region" description="Helical" evidence="8">
    <location>
        <begin position="181"/>
        <end position="206"/>
    </location>
</feature>
<gene>
    <name evidence="10" type="ordered locus">Npun_R1778</name>
</gene>
<evidence type="ECO:0000256" key="3">
    <source>
        <dbReference type="ARBA" id="ARBA00022553"/>
    </source>
</evidence>
<dbReference type="SUPFAM" id="SSF47384">
    <property type="entry name" value="Homodimeric domain of signal transducing histidine kinase"/>
    <property type="match status" value="1"/>
</dbReference>
<feature type="transmembrane region" description="Helical" evidence="8">
    <location>
        <begin position="15"/>
        <end position="37"/>
    </location>
</feature>
<dbReference type="Gene3D" id="1.10.287.130">
    <property type="match status" value="1"/>
</dbReference>
<accession>B2J2K9</accession>
<evidence type="ECO:0000259" key="9">
    <source>
        <dbReference type="PROSITE" id="PS50109"/>
    </source>
</evidence>
<dbReference type="InterPro" id="IPR049835">
    <property type="entry name" value="RppB"/>
</dbReference>
<keyword evidence="5 10" id="KW-0418">Kinase</keyword>
<dbReference type="NCBIfam" id="NF041735">
    <property type="entry name" value="hist_kin_RppB"/>
    <property type="match status" value="1"/>
</dbReference>
<dbReference type="Pfam" id="PF00512">
    <property type="entry name" value="HisKA"/>
    <property type="match status" value="1"/>
</dbReference>
<dbReference type="STRING" id="63737.Npun_R1778"/>
<dbReference type="EMBL" id="CP001037">
    <property type="protein sequence ID" value="ACC80440.1"/>
    <property type="molecule type" value="Genomic_DNA"/>
</dbReference>
<evidence type="ECO:0000313" key="11">
    <source>
        <dbReference type="Proteomes" id="UP000001191"/>
    </source>
</evidence>
<evidence type="ECO:0000256" key="6">
    <source>
        <dbReference type="ARBA" id="ARBA00023012"/>
    </source>
</evidence>
<dbReference type="GO" id="GO:0000155">
    <property type="term" value="F:phosphorelay sensor kinase activity"/>
    <property type="evidence" value="ECO:0007669"/>
    <property type="project" value="InterPro"/>
</dbReference>